<keyword evidence="3" id="KW-0731">Sigma factor</keyword>
<dbReference type="InterPro" id="IPR013325">
    <property type="entry name" value="RNA_pol_sigma_r2"/>
</dbReference>
<evidence type="ECO:0000259" key="5">
    <source>
        <dbReference type="Pfam" id="PF04542"/>
    </source>
</evidence>
<evidence type="ECO:0000313" key="8">
    <source>
        <dbReference type="Proteomes" id="UP000245647"/>
    </source>
</evidence>
<dbReference type="Gene3D" id="1.10.10.10">
    <property type="entry name" value="Winged helix-like DNA-binding domain superfamily/Winged helix DNA-binding domain"/>
    <property type="match status" value="1"/>
</dbReference>
<evidence type="ECO:0000313" key="7">
    <source>
        <dbReference type="EMBL" id="PWG80824.1"/>
    </source>
</evidence>
<dbReference type="EMBL" id="QEAS01000007">
    <property type="protein sequence ID" value="PWG80824.1"/>
    <property type="molecule type" value="Genomic_DNA"/>
</dbReference>
<dbReference type="InterPro" id="IPR014284">
    <property type="entry name" value="RNA_pol_sigma-70_dom"/>
</dbReference>
<dbReference type="GO" id="GO:0003677">
    <property type="term" value="F:DNA binding"/>
    <property type="evidence" value="ECO:0007669"/>
    <property type="project" value="InterPro"/>
</dbReference>
<protein>
    <submittedName>
        <fullName evidence="7">RNA polymerase subunit sigma-24</fullName>
    </submittedName>
</protein>
<dbReference type="InterPro" id="IPR014327">
    <property type="entry name" value="RNA_pol_sigma70_bacteroid"/>
</dbReference>
<feature type="domain" description="RNA polymerase sigma-70 region 2" evidence="5">
    <location>
        <begin position="28"/>
        <end position="91"/>
    </location>
</feature>
<dbReference type="RefSeq" id="WP_109415680.1">
    <property type="nucleotide sequence ID" value="NZ_QEAS01000007.1"/>
</dbReference>
<dbReference type="InterPro" id="IPR039425">
    <property type="entry name" value="RNA_pol_sigma-70-like"/>
</dbReference>
<dbReference type="InterPro" id="IPR007627">
    <property type="entry name" value="RNA_pol_sigma70_r2"/>
</dbReference>
<dbReference type="NCBIfam" id="TIGR02937">
    <property type="entry name" value="sigma70-ECF"/>
    <property type="match status" value="1"/>
</dbReference>
<dbReference type="SUPFAM" id="SSF88659">
    <property type="entry name" value="Sigma3 and sigma4 domains of RNA polymerase sigma factors"/>
    <property type="match status" value="1"/>
</dbReference>
<evidence type="ECO:0000259" key="6">
    <source>
        <dbReference type="Pfam" id="PF08281"/>
    </source>
</evidence>
<name>A0A2U2PHT6_9SPHI</name>
<dbReference type="Pfam" id="PF04542">
    <property type="entry name" value="Sigma70_r2"/>
    <property type="match status" value="1"/>
</dbReference>
<reference evidence="7 8" key="1">
    <citation type="submission" date="2018-04" db="EMBL/GenBank/DDBJ databases">
        <title>Pedobacter chongqingensis sp. nov., isolated from a rottenly hemp rope.</title>
        <authorList>
            <person name="Cai Y."/>
        </authorList>
    </citation>
    <scope>NUCLEOTIDE SEQUENCE [LARGE SCALE GENOMIC DNA]</scope>
    <source>
        <strain evidence="7 8">FJ4-8</strain>
    </source>
</reference>
<dbReference type="OrthoDB" id="799938at2"/>
<comment type="caution">
    <text evidence="7">The sequence shown here is derived from an EMBL/GenBank/DDBJ whole genome shotgun (WGS) entry which is preliminary data.</text>
</comment>
<evidence type="ECO:0000256" key="4">
    <source>
        <dbReference type="ARBA" id="ARBA00023163"/>
    </source>
</evidence>
<accession>A0A2U2PHT6</accession>
<dbReference type="PANTHER" id="PTHR43133:SF46">
    <property type="entry name" value="RNA POLYMERASE SIGMA-70 FACTOR ECF SUBFAMILY"/>
    <property type="match status" value="1"/>
</dbReference>
<proteinExistence type="inferred from homology"/>
<organism evidence="7 8">
    <name type="scientific">Pararcticibacter amylolyticus</name>
    <dbReference type="NCBI Taxonomy" id="2173175"/>
    <lineage>
        <taxon>Bacteria</taxon>
        <taxon>Pseudomonadati</taxon>
        <taxon>Bacteroidota</taxon>
        <taxon>Sphingobacteriia</taxon>
        <taxon>Sphingobacteriales</taxon>
        <taxon>Sphingobacteriaceae</taxon>
        <taxon>Pararcticibacter</taxon>
    </lineage>
</organism>
<keyword evidence="4" id="KW-0804">Transcription</keyword>
<dbReference type="NCBIfam" id="TIGR02985">
    <property type="entry name" value="Sig70_bacteroi1"/>
    <property type="match status" value="1"/>
</dbReference>
<dbReference type="Pfam" id="PF08281">
    <property type="entry name" value="Sigma70_r4_2"/>
    <property type="match status" value="1"/>
</dbReference>
<dbReference type="Proteomes" id="UP000245647">
    <property type="component" value="Unassembled WGS sequence"/>
</dbReference>
<dbReference type="PANTHER" id="PTHR43133">
    <property type="entry name" value="RNA POLYMERASE ECF-TYPE SIGMA FACTO"/>
    <property type="match status" value="1"/>
</dbReference>
<evidence type="ECO:0000256" key="1">
    <source>
        <dbReference type="ARBA" id="ARBA00010641"/>
    </source>
</evidence>
<evidence type="ECO:0000256" key="3">
    <source>
        <dbReference type="ARBA" id="ARBA00023082"/>
    </source>
</evidence>
<comment type="similarity">
    <text evidence="1">Belongs to the sigma-70 factor family. ECF subfamily.</text>
</comment>
<dbReference type="AlphaFoldDB" id="A0A2U2PHT6"/>
<dbReference type="InterPro" id="IPR013324">
    <property type="entry name" value="RNA_pol_sigma_r3/r4-like"/>
</dbReference>
<sequence length="200" mass="23013">MAVKPHSLETELLLRAAEGSERAFTELFYHYYTALARFVYKLTGSRELAEEIVQDAFVSIWLRREKLAQIDHFGKYLFAICRNGTFTALKKIAAEKSLQGSFEQYVIDEAALDLMDNPAEEYREIIAQAVAKLPEQQRRVYTMSRYDRLKYDEIAIQLGLSVTTVRKHVQLAVQFIQNDIAKKGISAGLMILLTTPLMWR</sequence>
<gene>
    <name evidence="7" type="ORF">DDR33_10230</name>
</gene>
<keyword evidence="8" id="KW-1185">Reference proteome</keyword>
<feature type="domain" description="RNA polymerase sigma factor 70 region 4 type 2" evidence="6">
    <location>
        <begin position="124"/>
        <end position="174"/>
    </location>
</feature>
<dbReference type="Gene3D" id="1.10.1740.10">
    <property type="match status" value="1"/>
</dbReference>
<dbReference type="InterPro" id="IPR013249">
    <property type="entry name" value="RNA_pol_sigma70_r4_t2"/>
</dbReference>
<keyword evidence="2" id="KW-0805">Transcription regulation</keyword>
<dbReference type="GO" id="GO:0006352">
    <property type="term" value="P:DNA-templated transcription initiation"/>
    <property type="evidence" value="ECO:0007669"/>
    <property type="project" value="InterPro"/>
</dbReference>
<evidence type="ECO:0000256" key="2">
    <source>
        <dbReference type="ARBA" id="ARBA00023015"/>
    </source>
</evidence>
<dbReference type="GO" id="GO:0016987">
    <property type="term" value="F:sigma factor activity"/>
    <property type="evidence" value="ECO:0007669"/>
    <property type="project" value="UniProtKB-KW"/>
</dbReference>
<dbReference type="InterPro" id="IPR036388">
    <property type="entry name" value="WH-like_DNA-bd_sf"/>
</dbReference>
<dbReference type="SUPFAM" id="SSF88946">
    <property type="entry name" value="Sigma2 domain of RNA polymerase sigma factors"/>
    <property type="match status" value="1"/>
</dbReference>